<proteinExistence type="predicted"/>
<reference evidence="3" key="4">
    <citation type="journal article" date="2015" name="G3 (Bethesda)">
        <title>Genome sequences of three phytopathogenic species of the Magnaporthaceae family of fungi.</title>
        <authorList>
            <person name="Okagaki L.H."/>
            <person name="Nunes C.C."/>
            <person name="Sailsbery J."/>
            <person name="Clay B."/>
            <person name="Brown D."/>
            <person name="John T."/>
            <person name="Oh Y."/>
            <person name="Young N."/>
            <person name="Fitzgerald M."/>
            <person name="Haas B.J."/>
            <person name="Zeng Q."/>
            <person name="Young S."/>
            <person name="Adiconis X."/>
            <person name="Fan L."/>
            <person name="Levin J.Z."/>
            <person name="Mitchell T.K."/>
            <person name="Okubara P.A."/>
            <person name="Farman M.L."/>
            <person name="Kohn L.M."/>
            <person name="Birren B."/>
            <person name="Ma L.-J."/>
            <person name="Dean R.A."/>
        </authorList>
    </citation>
    <scope>NUCLEOTIDE SEQUENCE</scope>
    <source>
        <strain evidence="3">R3-111a-1</strain>
    </source>
</reference>
<dbReference type="Proteomes" id="UP000006039">
    <property type="component" value="Unassembled WGS sequence"/>
</dbReference>
<evidence type="ECO:0000313" key="3">
    <source>
        <dbReference type="EnsemblFungi" id="EJT68865"/>
    </source>
</evidence>
<evidence type="ECO:0008006" key="5">
    <source>
        <dbReference type="Google" id="ProtNLM"/>
    </source>
</evidence>
<dbReference type="GeneID" id="20354032"/>
<keyword evidence="4" id="KW-1185">Reference proteome</keyword>
<evidence type="ECO:0000313" key="4">
    <source>
        <dbReference type="Proteomes" id="UP000006039"/>
    </source>
</evidence>
<organism evidence="2">
    <name type="scientific">Gaeumannomyces tritici (strain R3-111a-1)</name>
    <name type="common">Wheat and barley take-all root rot fungus</name>
    <name type="synonym">Gaeumannomyces graminis var. tritici</name>
    <dbReference type="NCBI Taxonomy" id="644352"/>
    <lineage>
        <taxon>Eukaryota</taxon>
        <taxon>Fungi</taxon>
        <taxon>Dikarya</taxon>
        <taxon>Ascomycota</taxon>
        <taxon>Pezizomycotina</taxon>
        <taxon>Sordariomycetes</taxon>
        <taxon>Sordariomycetidae</taxon>
        <taxon>Magnaporthales</taxon>
        <taxon>Magnaporthaceae</taxon>
        <taxon>Gaeumannomyces</taxon>
    </lineage>
</organism>
<sequence>MGNLGALCWNSLVPGVAGRSAGALVRFWWLPGRWVRAARRPRKEGTACRRGLLFCRGHAGFGCLFLSHNNNKQLPRFLVSHPKAGREFGPTSRMPQPLSCLSAATLVVRPNMPPKRYRRIDNTHHHAVCGIFSSFYDRCVAQQLNGHIPRRQHMPYSSKLAGINNEYTRLGHVAAVYW</sequence>
<dbReference type="EMBL" id="GL385411">
    <property type="protein sequence ID" value="EJT68865.1"/>
    <property type="molecule type" value="Genomic_DNA"/>
</dbReference>
<dbReference type="HOGENOM" id="CLU_1510692_0_0_1"/>
<reference evidence="3" key="5">
    <citation type="submission" date="2018-04" db="UniProtKB">
        <authorList>
            <consortium name="EnsemblFungi"/>
        </authorList>
    </citation>
    <scope>IDENTIFICATION</scope>
    <source>
        <strain evidence="3">R3-111a-1</strain>
    </source>
</reference>
<dbReference type="EnsemblFungi" id="EJT68865">
    <property type="protein sequence ID" value="EJT68865"/>
    <property type="gene ID" value="GGTG_13574"/>
</dbReference>
<name>J3PJ93_GAET3</name>
<dbReference type="AlphaFoldDB" id="J3PJ93"/>
<dbReference type="VEuPathDB" id="FungiDB:GGTG_13574"/>
<feature type="signal peptide" evidence="1">
    <location>
        <begin position="1"/>
        <end position="18"/>
    </location>
</feature>
<evidence type="ECO:0000256" key="1">
    <source>
        <dbReference type="SAM" id="SignalP"/>
    </source>
</evidence>
<reference evidence="2" key="3">
    <citation type="submission" date="2010-09" db="EMBL/GenBank/DDBJ databases">
        <title>Annotation of Gaeumannomyces graminis var. tritici R3-111a-1.</title>
        <authorList>
            <consortium name="The Broad Institute Genome Sequencing Platform"/>
            <person name="Ma L.-J."/>
            <person name="Dead R."/>
            <person name="Young S.K."/>
            <person name="Zeng Q."/>
            <person name="Gargeya S."/>
            <person name="Fitzgerald M."/>
            <person name="Haas B."/>
            <person name="Abouelleil A."/>
            <person name="Alvarado L."/>
            <person name="Arachchi H.M."/>
            <person name="Berlin A."/>
            <person name="Brown A."/>
            <person name="Chapman S.B."/>
            <person name="Chen Z."/>
            <person name="Dunbar C."/>
            <person name="Freedman E."/>
            <person name="Gearin G."/>
            <person name="Gellesch M."/>
            <person name="Goldberg J."/>
            <person name="Griggs A."/>
            <person name="Gujja S."/>
            <person name="Heiman D."/>
            <person name="Howarth C."/>
            <person name="Larson L."/>
            <person name="Lui A."/>
            <person name="MacDonald P.J.P."/>
            <person name="Mehta T."/>
            <person name="Montmayeur A."/>
            <person name="Murphy C."/>
            <person name="Neiman D."/>
            <person name="Pearson M."/>
            <person name="Priest M."/>
            <person name="Roberts A."/>
            <person name="Saif S."/>
            <person name="Shea T."/>
            <person name="Shenoy N."/>
            <person name="Sisk P."/>
            <person name="Stolte C."/>
            <person name="Sykes S."/>
            <person name="Yandava C."/>
            <person name="Wortman J."/>
            <person name="Nusbaum C."/>
            <person name="Birren B."/>
        </authorList>
    </citation>
    <scope>NUCLEOTIDE SEQUENCE</scope>
    <source>
        <strain evidence="2">R3-111a-1</strain>
    </source>
</reference>
<evidence type="ECO:0000313" key="2">
    <source>
        <dbReference type="EMBL" id="EJT68865.1"/>
    </source>
</evidence>
<dbReference type="RefSeq" id="XP_009229750.1">
    <property type="nucleotide sequence ID" value="XM_009231486.1"/>
</dbReference>
<reference evidence="2" key="2">
    <citation type="submission" date="2010-07" db="EMBL/GenBank/DDBJ databases">
        <authorList>
            <consortium name="The Broad Institute Genome Sequencing Platform"/>
            <consortium name="Broad Institute Genome Sequencing Center for Infectious Disease"/>
            <person name="Ma L.-J."/>
            <person name="Dead R."/>
            <person name="Young S."/>
            <person name="Zeng Q."/>
            <person name="Koehrsen M."/>
            <person name="Alvarado L."/>
            <person name="Berlin A."/>
            <person name="Chapman S.B."/>
            <person name="Chen Z."/>
            <person name="Freedman E."/>
            <person name="Gellesch M."/>
            <person name="Goldberg J."/>
            <person name="Griggs A."/>
            <person name="Gujja S."/>
            <person name="Heilman E.R."/>
            <person name="Heiman D."/>
            <person name="Hepburn T."/>
            <person name="Howarth C."/>
            <person name="Jen D."/>
            <person name="Larson L."/>
            <person name="Mehta T."/>
            <person name="Neiman D."/>
            <person name="Pearson M."/>
            <person name="Roberts A."/>
            <person name="Saif S."/>
            <person name="Shea T."/>
            <person name="Shenoy N."/>
            <person name="Sisk P."/>
            <person name="Stolte C."/>
            <person name="Sykes S."/>
            <person name="Walk T."/>
            <person name="White J."/>
            <person name="Yandava C."/>
            <person name="Haas B."/>
            <person name="Nusbaum C."/>
            <person name="Birren B."/>
        </authorList>
    </citation>
    <scope>NUCLEOTIDE SEQUENCE</scope>
    <source>
        <strain evidence="2">R3-111a-1</strain>
    </source>
</reference>
<accession>J3PJ93</accession>
<protein>
    <recommendedName>
        <fullName evidence="5">Secreted protein</fullName>
    </recommendedName>
</protein>
<gene>
    <name evidence="3" type="primary">20354032</name>
    <name evidence="2" type="ORF">GGTG_13574</name>
</gene>
<feature type="chain" id="PRO_5015095451" description="Secreted protein" evidence="1">
    <location>
        <begin position="19"/>
        <end position="178"/>
    </location>
</feature>
<keyword evidence="1" id="KW-0732">Signal</keyword>
<reference evidence="4" key="1">
    <citation type="submission" date="2010-07" db="EMBL/GenBank/DDBJ databases">
        <title>The genome sequence of Gaeumannomyces graminis var. tritici strain R3-111a-1.</title>
        <authorList>
            <consortium name="The Broad Institute Genome Sequencing Platform"/>
            <person name="Ma L.-J."/>
            <person name="Dead R."/>
            <person name="Young S."/>
            <person name="Zeng Q."/>
            <person name="Koehrsen M."/>
            <person name="Alvarado L."/>
            <person name="Berlin A."/>
            <person name="Chapman S.B."/>
            <person name="Chen Z."/>
            <person name="Freedman E."/>
            <person name="Gellesch M."/>
            <person name="Goldberg J."/>
            <person name="Griggs A."/>
            <person name="Gujja S."/>
            <person name="Heilman E.R."/>
            <person name="Heiman D."/>
            <person name="Hepburn T."/>
            <person name="Howarth C."/>
            <person name="Jen D."/>
            <person name="Larson L."/>
            <person name="Mehta T."/>
            <person name="Neiman D."/>
            <person name="Pearson M."/>
            <person name="Roberts A."/>
            <person name="Saif S."/>
            <person name="Shea T."/>
            <person name="Shenoy N."/>
            <person name="Sisk P."/>
            <person name="Stolte C."/>
            <person name="Sykes S."/>
            <person name="Walk T."/>
            <person name="White J."/>
            <person name="Yandava C."/>
            <person name="Haas B."/>
            <person name="Nusbaum C."/>
            <person name="Birren B."/>
        </authorList>
    </citation>
    <scope>NUCLEOTIDE SEQUENCE [LARGE SCALE GENOMIC DNA]</scope>
    <source>
        <strain evidence="4">R3-111a-1</strain>
    </source>
</reference>